<dbReference type="OrthoDB" id="884362at2"/>
<accession>A0A3R9P3C6</accession>
<dbReference type="AlphaFoldDB" id="A0A3R9P3C6"/>
<keyword evidence="2" id="KW-1185">Reference proteome</keyword>
<evidence type="ECO:0000313" key="1">
    <source>
        <dbReference type="EMBL" id="RSK43354.1"/>
    </source>
</evidence>
<evidence type="ECO:0008006" key="3">
    <source>
        <dbReference type="Google" id="ProtNLM"/>
    </source>
</evidence>
<sequence length="142" mass="16298">MPLVASPPYLLINYEGRRRTLLGQWRRSVMPFEMHQGYAALLDTAEEYQCRHWLIDTSKRAAGIAPTDVFWMLEVFFPQLAPRLGGTTYLAFLMAPNQLAGVLATPAIPPLPDDANQPYHLQRFTDEAEARRWLRQCAKKRP</sequence>
<gene>
    <name evidence="1" type="ORF">EI293_10665</name>
</gene>
<comment type="caution">
    <text evidence="1">The sequence shown here is derived from an EMBL/GenBank/DDBJ whole genome shotgun (WGS) entry which is preliminary data.</text>
</comment>
<reference evidence="1 2" key="1">
    <citation type="submission" date="2018-12" db="EMBL/GenBank/DDBJ databases">
        <authorList>
            <person name="Feng G."/>
            <person name="Zhu H."/>
        </authorList>
    </citation>
    <scope>NUCLEOTIDE SEQUENCE [LARGE SCALE GENOMIC DNA]</scope>
    <source>
        <strain evidence="1 2">LMG 26000</strain>
    </source>
</reference>
<dbReference type="RefSeq" id="WP_125437410.1">
    <property type="nucleotide sequence ID" value="NZ_RWIU01000003.1"/>
</dbReference>
<dbReference type="EMBL" id="RWIU01000003">
    <property type="protein sequence ID" value="RSK43354.1"/>
    <property type="molecule type" value="Genomic_DNA"/>
</dbReference>
<protein>
    <recommendedName>
        <fullName evidence="3">STAS/SEC14 domain-containing protein</fullName>
    </recommendedName>
</protein>
<evidence type="ECO:0000313" key="2">
    <source>
        <dbReference type="Proteomes" id="UP000270291"/>
    </source>
</evidence>
<dbReference type="Proteomes" id="UP000270291">
    <property type="component" value="Unassembled WGS sequence"/>
</dbReference>
<proteinExistence type="predicted"/>
<organism evidence="1 2">
    <name type="scientific">Hymenobacter perfusus</name>
    <dbReference type="NCBI Taxonomy" id="1236770"/>
    <lineage>
        <taxon>Bacteria</taxon>
        <taxon>Pseudomonadati</taxon>
        <taxon>Bacteroidota</taxon>
        <taxon>Cytophagia</taxon>
        <taxon>Cytophagales</taxon>
        <taxon>Hymenobacteraceae</taxon>
        <taxon>Hymenobacter</taxon>
    </lineage>
</organism>
<name>A0A3R9P3C6_9BACT</name>